<feature type="region of interest" description="Disordered" evidence="9">
    <location>
        <begin position="1"/>
        <end position="94"/>
    </location>
</feature>
<dbReference type="STRING" id="5288.A0A5C5FW53"/>
<dbReference type="CDD" id="cd11296">
    <property type="entry name" value="O-FucT_like"/>
    <property type="match status" value="1"/>
</dbReference>
<comment type="subcellular location">
    <subcellularLocation>
        <location evidence="1">Endoplasmic reticulum</location>
    </subcellularLocation>
</comment>
<evidence type="ECO:0000256" key="6">
    <source>
        <dbReference type="ARBA" id="ARBA00023277"/>
    </source>
</evidence>
<dbReference type="GO" id="GO:0046922">
    <property type="term" value="F:peptide-O-fucosyltransferase activity"/>
    <property type="evidence" value="ECO:0007669"/>
    <property type="project" value="InterPro"/>
</dbReference>
<keyword evidence="12" id="KW-1185">Reference proteome</keyword>
<keyword evidence="6" id="KW-0119">Carbohydrate metabolism</keyword>
<feature type="compositionally biased region" description="Low complexity" evidence="9">
    <location>
        <begin position="22"/>
        <end position="33"/>
    </location>
</feature>
<comment type="caution">
    <text evidence="11">The sequence shown here is derived from an EMBL/GenBank/DDBJ whole genome shotgun (WGS) entry which is preliminary data.</text>
</comment>
<dbReference type="GO" id="GO:0005783">
    <property type="term" value="C:endoplasmic reticulum"/>
    <property type="evidence" value="ECO:0007669"/>
    <property type="project" value="UniProtKB-SubCell"/>
</dbReference>
<keyword evidence="5" id="KW-0294">Fucose metabolism</keyword>
<reference evidence="11 12" key="1">
    <citation type="submission" date="2019-03" db="EMBL/GenBank/DDBJ databases">
        <title>Rhodosporidium diobovatum UCD-FST 08-225 genome sequencing, assembly, and annotation.</title>
        <authorList>
            <person name="Fakankun I.U."/>
            <person name="Fristensky B."/>
            <person name="Levin D.B."/>
        </authorList>
    </citation>
    <scope>NUCLEOTIDE SEQUENCE [LARGE SCALE GENOMIC DNA]</scope>
    <source>
        <strain evidence="11 12">UCD-FST 08-225</strain>
    </source>
</reference>
<evidence type="ECO:0000313" key="12">
    <source>
        <dbReference type="Proteomes" id="UP000311382"/>
    </source>
</evidence>
<evidence type="ECO:0000256" key="8">
    <source>
        <dbReference type="ARBA" id="ARBA00026232"/>
    </source>
</evidence>
<keyword evidence="4" id="KW-0256">Endoplasmic reticulum</keyword>
<keyword evidence="10" id="KW-0812">Transmembrane</keyword>
<name>A0A5C5FW53_9BASI</name>
<proteinExistence type="inferred from homology"/>
<dbReference type="GO" id="GO:0006004">
    <property type="term" value="P:fucose metabolic process"/>
    <property type="evidence" value="ECO:0007669"/>
    <property type="project" value="UniProtKB-KW"/>
</dbReference>
<evidence type="ECO:0000313" key="11">
    <source>
        <dbReference type="EMBL" id="TNY20432.1"/>
    </source>
</evidence>
<sequence>MTRPTSPAGHLEAGSTSHPNLASSAVAAAASPAMQRRDHQAYDVSPPSESYMDDKDADLDPAYRSGSSSSTSASAPLMGSPVLPSSSSAPGSRPTPVVARLNAFARGITRRALLAVLVGLAVVVTVLSAASSERLGDGQVLEHFRSAKELVQQEVADRWAALKWHNGQEDDAGLEFDQLDVLSVLNFNESRPTLQEQLKPDLRYVVTMAYGGHANQMISIQKMLYFAKLTGRVGIIPSLMPIHIDGNPENITSFYDLGRFWHESRIPAVEFSQVKPMDIRSERPQNEHLPCWSIQELLLGFANLQAWSFDLHDVWIDHWPLPPLARGGGGFDVAFDALRLFDFDVGAKMRWIDKVRREAIPQKVPKEPEEPFKGDKAKNLKDGFDTIKSKAPDHQIMCFDNSLFIGSVMFNEPALTPVPLEPTVPGEGLDWIHAGQYMRFNERVERIADEYLMKLFNVNKPSNIPPFITIHLRRGDFKEFTGFTALDKYVSALERVQAALQARLDDPDGWTGPGRAAFKTFRGLAAKDYAVVTTTDERGDTPFVQEVRALGWKVLDHDAFETKGTLGGWWPTMLDAAILARGRSFVGTHASTFSHMAGLRVK</sequence>
<comment type="similarity">
    <text evidence="7">Belongs to the glycosyltransferase 68 family.</text>
</comment>
<dbReference type="Proteomes" id="UP000311382">
    <property type="component" value="Unassembled WGS sequence"/>
</dbReference>
<evidence type="ECO:0000256" key="10">
    <source>
        <dbReference type="SAM" id="Phobius"/>
    </source>
</evidence>
<protein>
    <recommendedName>
        <fullName evidence="8">GDP-fucose protein O-fucosyltransferase 2</fullName>
    </recommendedName>
</protein>
<comment type="pathway">
    <text evidence="2">Protein modification; protein glycosylation.</text>
</comment>
<keyword evidence="3" id="KW-0808">Transferase</keyword>
<dbReference type="AlphaFoldDB" id="A0A5C5FW53"/>
<dbReference type="InterPro" id="IPR019378">
    <property type="entry name" value="GDP-Fuc_O-FucTrfase"/>
</dbReference>
<dbReference type="PANTHER" id="PTHR13398:SF0">
    <property type="entry name" value="GDP-FUCOSE PROTEIN O-FUCOSYLTRANSFERASE 2"/>
    <property type="match status" value="1"/>
</dbReference>
<dbReference type="Pfam" id="PF10250">
    <property type="entry name" value="O-FucT"/>
    <property type="match status" value="1"/>
</dbReference>
<dbReference type="PANTHER" id="PTHR13398">
    <property type="entry name" value="GDP-FUCOSE PROTEIN O-FUCOSYLTRANSFERASE 2"/>
    <property type="match status" value="1"/>
</dbReference>
<evidence type="ECO:0000256" key="2">
    <source>
        <dbReference type="ARBA" id="ARBA00004922"/>
    </source>
</evidence>
<dbReference type="Gene3D" id="3.40.50.11350">
    <property type="match status" value="1"/>
</dbReference>
<evidence type="ECO:0000256" key="5">
    <source>
        <dbReference type="ARBA" id="ARBA00023253"/>
    </source>
</evidence>
<feature type="transmembrane region" description="Helical" evidence="10">
    <location>
        <begin position="112"/>
        <end position="130"/>
    </location>
</feature>
<evidence type="ECO:0000256" key="9">
    <source>
        <dbReference type="SAM" id="MobiDB-lite"/>
    </source>
</evidence>
<evidence type="ECO:0000256" key="3">
    <source>
        <dbReference type="ARBA" id="ARBA00022679"/>
    </source>
</evidence>
<dbReference type="InterPro" id="IPR045130">
    <property type="entry name" value="OFUT2-like"/>
</dbReference>
<organism evidence="11 12">
    <name type="scientific">Rhodotorula diobovata</name>
    <dbReference type="NCBI Taxonomy" id="5288"/>
    <lineage>
        <taxon>Eukaryota</taxon>
        <taxon>Fungi</taxon>
        <taxon>Dikarya</taxon>
        <taxon>Basidiomycota</taxon>
        <taxon>Pucciniomycotina</taxon>
        <taxon>Microbotryomycetes</taxon>
        <taxon>Sporidiobolales</taxon>
        <taxon>Sporidiobolaceae</taxon>
        <taxon>Rhodotorula</taxon>
    </lineage>
</organism>
<evidence type="ECO:0000256" key="7">
    <source>
        <dbReference type="ARBA" id="ARBA00025803"/>
    </source>
</evidence>
<feature type="compositionally biased region" description="Low complexity" evidence="9">
    <location>
        <begin position="65"/>
        <end position="75"/>
    </location>
</feature>
<dbReference type="EMBL" id="SOZI01000067">
    <property type="protein sequence ID" value="TNY20432.1"/>
    <property type="molecule type" value="Genomic_DNA"/>
</dbReference>
<keyword evidence="10" id="KW-1133">Transmembrane helix</keyword>
<evidence type="ECO:0000256" key="1">
    <source>
        <dbReference type="ARBA" id="ARBA00004240"/>
    </source>
</evidence>
<dbReference type="OrthoDB" id="423313at2759"/>
<evidence type="ECO:0000256" key="4">
    <source>
        <dbReference type="ARBA" id="ARBA00022824"/>
    </source>
</evidence>
<accession>A0A5C5FW53</accession>
<keyword evidence="10" id="KW-0472">Membrane</keyword>
<gene>
    <name evidence="11" type="ORF">DMC30DRAFT_365012</name>
</gene>